<dbReference type="Proteomes" id="UP000695022">
    <property type="component" value="Unplaced"/>
</dbReference>
<dbReference type="SUPFAM" id="SSF81321">
    <property type="entry name" value="Family A G protein-coupled receptor-like"/>
    <property type="match status" value="1"/>
</dbReference>
<evidence type="ECO:0000256" key="8">
    <source>
        <dbReference type="SAM" id="MobiDB-lite"/>
    </source>
</evidence>
<feature type="compositionally biased region" description="Low complexity" evidence="8">
    <location>
        <begin position="181"/>
        <end position="195"/>
    </location>
</feature>
<dbReference type="PANTHER" id="PTHR45695:SF26">
    <property type="entry name" value="NEUROPEPTIDE CCHAMIDE-1 RECEPTOR"/>
    <property type="match status" value="1"/>
</dbReference>
<keyword evidence="2 9" id="KW-0812">Transmembrane</keyword>
<keyword evidence="6" id="KW-0675">Receptor</keyword>
<sequence>IFSFVGHALSLWFTALTALSFERYTAIVNPMSTHLGNLSRTMATAGGMWVLSVILAVPDGYFSYEHNEPMPSGGSIAVCVPYPGEWIAWYPRVHTLVRFFLFFLVPLGVITVTYSLMAHHLVQSTYNMPGEKAQSSQQSANQVQATKKVLAAQWSSSSSSSSASAGRLATSTRSGSPSIRTPTATTTKAGTTSAS</sequence>
<comment type="subcellular location">
    <subcellularLocation>
        <location evidence="1">Membrane</location>
        <topology evidence="1">Multi-pass membrane protein</topology>
    </subcellularLocation>
</comment>
<feature type="transmembrane region" description="Helical" evidence="9">
    <location>
        <begin position="42"/>
        <end position="62"/>
    </location>
</feature>
<feature type="compositionally biased region" description="Polar residues" evidence="8">
    <location>
        <begin position="169"/>
        <end position="180"/>
    </location>
</feature>
<dbReference type="PROSITE" id="PS50262">
    <property type="entry name" value="G_PROTEIN_RECEP_F1_2"/>
    <property type="match status" value="1"/>
</dbReference>
<feature type="region of interest" description="Disordered" evidence="8">
    <location>
        <begin position="154"/>
        <end position="195"/>
    </location>
</feature>
<reference evidence="12" key="1">
    <citation type="submission" date="2025-08" db="UniProtKB">
        <authorList>
            <consortium name="RefSeq"/>
        </authorList>
    </citation>
    <scope>IDENTIFICATION</scope>
</reference>
<organism evidence="11 12">
    <name type="scientific">Priapulus caudatus</name>
    <name type="common">Priapulid worm</name>
    <dbReference type="NCBI Taxonomy" id="37621"/>
    <lineage>
        <taxon>Eukaryota</taxon>
        <taxon>Metazoa</taxon>
        <taxon>Ecdysozoa</taxon>
        <taxon>Scalidophora</taxon>
        <taxon>Priapulida</taxon>
        <taxon>Priapulimorpha</taxon>
        <taxon>Priapulimorphida</taxon>
        <taxon>Priapulidae</taxon>
        <taxon>Priapulus</taxon>
    </lineage>
</organism>
<feature type="domain" description="G-protein coupled receptors family 1 profile" evidence="10">
    <location>
        <begin position="1"/>
        <end position="151"/>
    </location>
</feature>
<dbReference type="PANTHER" id="PTHR45695">
    <property type="entry name" value="LEUCOKININ RECEPTOR-RELATED"/>
    <property type="match status" value="1"/>
</dbReference>
<evidence type="ECO:0000256" key="1">
    <source>
        <dbReference type="ARBA" id="ARBA00004141"/>
    </source>
</evidence>
<feature type="non-terminal residue" evidence="12">
    <location>
        <position position="1"/>
    </location>
</feature>
<feature type="transmembrane region" description="Helical" evidence="9">
    <location>
        <begin position="96"/>
        <end position="117"/>
    </location>
</feature>
<dbReference type="RefSeq" id="XP_014679059.1">
    <property type="nucleotide sequence ID" value="XM_014823573.1"/>
</dbReference>
<evidence type="ECO:0000256" key="6">
    <source>
        <dbReference type="ARBA" id="ARBA00023170"/>
    </source>
</evidence>
<keyword evidence="11" id="KW-1185">Reference proteome</keyword>
<keyword evidence="4" id="KW-0297">G-protein coupled receptor</keyword>
<proteinExistence type="predicted"/>
<keyword evidence="5 9" id="KW-0472">Membrane</keyword>
<evidence type="ECO:0000256" key="5">
    <source>
        <dbReference type="ARBA" id="ARBA00023136"/>
    </source>
</evidence>
<evidence type="ECO:0000256" key="9">
    <source>
        <dbReference type="SAM" id="Phobius"/>
    </source>
</evidence>
<accession>A0ABM1F3N8</accession>
<keyword evidence="7" id="KW-0807">Transducer</keyword>
<dbReference type="InterPro" id="IPR017452">
    <property type="entry name" value="GPCR_Rhodpsn_7TM"/>
</dbReference>
<evidence type="ECO:0000313" key="12">
    <source>
        <dbReference type="RefSeq" id="XP_014679059.1"/>
    </source>
</evidence>
<evidence type="ECO:0000313" key="11">
    <source>
        <dbReference type="Proteomes" id="UP000695022"/>
    </source>
</evidence>
<protein>
    <submittedName>
        <fullName evidence="12">Neuromedin-B receptor-like</fullName>
    </submittedName>
</protein>
<evidence type="ECO:0000256" key="3">
    <source>
        <dbReference type="ARBA" id="ARBA00022989"/>
    </source>
</evidence>
<dbReference type="Pfam" id="PF00001">
    <property type="entry name" value="7tm_1"/>
    <property type="match status" value="1"/>
</dbReference>
<dbReference type="GeneID" id="106818903"/>
<dbReference type="PRINTS" id="PR00237">
    <property type="entry name" value="GPCRRHODOPSN"/>
</dbReference>
<gene>
    <name evidence="12" type="primary">LOC106818903</name>
</gene>
<dbReference type="Gene3D" id="1.20.1070.10">
    <property type="entry name" value="Rhodopsin 7-helix transmembrane proteins"/>
    <property type="match status" value="1"/>
</dbReference>
<keyword evidence="3 9" id="KW-1133">Transmembrane helix</keyword>
<dbReference type="InterPro" id="IPR000276">
    <property type="entry name" value="GPCR_Rhodpsn"/>
</dbReference>
<evidence type="ECO:0000256" key="4">
    <source>
        <dbReference type="ARBA" id="ARBA00023040"/>
    </source>
</evidence>
<evidence type="ECO:0000259" key="10">
    <source>
        <dbReference type="PROSITE" id="PS50262"/>
    </source>
</evidence>
<name>A0ABM1F3N8_PRICU</name>
<evidence type="ECO:0000256" key="2">
    <source>
        <dbReference type="ARBA" id="ARBA00022692"/>
    </source>
</evidence>
<evidence type="ECO:0000256" key="7">
    <source>
        <dbReference type="ARBA" id="ARBA00023224"/>
    </source>
</evidence>
<feature type="compositionally biased region" description="Low complexity" evidence="8">
    <location>
        <begin position="155"/>
        <end position="165"/>
    </location>
</feature>